<dbReference type="Pfam" id="PF02720">
    <property type="entry name" value="DUF222"/>
    <property type="match status" value="1"/>
</dbReference>
<dbReference type="KEGG" id="mva:Mvan_2714"/>
<gene>
    <name evidence="3" type="ordered locus">Mvan_2714</name>
</gene>
<feature type="domain" description="HNH nuclease" evidence="2">
    <location>
        <begin position="423"/>
        <end position="474"/>
    </location>
</feature>
<feature type="compositionally biased region" description="Low complexity" evidence="1">
    <location>
        <begin position="350"/>
        <end position="360"/>
    </location>
</feature>
<reference evidence="3" key="1">
    <citation type="submission" date="2006-12" db="EMBL/GenBank/DDBJ databases">
        <title>Complete sequence of Mycobacterium vanbaalenii PYR-1.</title>
        <authorList>
            <consortium name="US DOE Joint Genome Institute"/>
            <person name="Copeland A."/>
            <person name="Lucas S."/>
            <person name="Lapidus A."/>
            <person name="Barry K."/>
            <person name="Detter J.C."/>
            <person name="Glavina del Rio T."/>
            <person name="Hammon N."/>
            <person name="Israni S."/>
            <person name="Dalin E."/>
            <person name="Tice H."/>
            <person name="Pitluck S."/>
            <person name="Singan V."/>
            <person name="Schmutz J."/>
            <person name="Larimer F."/>
            <person name="Land M."/>
            <person name="Hauser L."/>
            <person name="Kyrpides N."/>
            <person name="Anderson I.J."/>
            <person name="Miller C."/>
            <person name="Richardson P."/>
        </authorList>
    </citation>
    <scope>NUCLEOTIDE SEQUENCE [LARGE SCALE GENOMIC DNA]</scope>
    <source>
        <strain evidence="3">PYR-1</strain>
    </source>
</reference>
<feature type="compositionally biased region" description="Acidic residues" evidence="1">
    <location>
        <begin position="337"/>
        <end position="349"/>
    </location>
</feature>
<feature type="compositionally biased region" description="Pro residues" evidence="1">
    <location>
        <begin position="588"/>
        <end position="601"/>
    </location>
</feature>
<feature type="compositionally biased region" description="Basic and acidic residues" evidence="1">
    <location>
        <begin position="279"/>
        <end position="299"/>
    </location>
</feature>
<dbReference type="EMBL" id="CP000511">
    <property type="protein sequence ID" value="ABM13521.1"/>
    <property type="molecule type" value="Genomic_DNA"/>
</dbReference>
<feature type="compositionally biased region" description="Basic and acidic residues" evidence="1">
    <location>
        <begin position="325"/>
        <end position="336"/>
    </location>
</feature>
<feature type="region of interest" description="Disordered" evidence="1">
    <location>
        <begin position="279"/>
        <end position="369"/>
    </location>
</feature>
<feature type="compositionally biased region" description="Basic and acidic residues" evidence="1">
    <location>
        <begin position="551"/>
        <end position="580"/>
    </location>
</feature>
<dbReference type="Proteomes" id="UP000009159">
    <property type="component" value="Chromosome"/>
</dbReference>
<evidence type="ECO:0000259" key="2">
    <source>
        <dbReference type="SMART" id="SM00507"/>
    </source>
</evidence>
<dbReference type="RefSeq" id="WP_011779929.1">
    <property type="nucleotide sequence ID" value="NC_008726.1"/>
</dbReference>
<feature type="compositionally biased region" description="Acidic residues" evidence="1">
    <location>
        <begin position="300"/>
        <end position="311"/>
    </location>
</feature>
<dbReference type="HOGENOM" id="CLU_021786_3_2_11"/>
<keyword evidence="4" id="KW-1185">Reference proteome</keyword>
<evidence type="ECO:0000313" key="4">
    <source>
        <dbReference type="Proteomes" id="UP000009159"/>
    </source>
</evidence>
<dbReference type="SMART" id="SM00507">
    <property type="entry name" value="HNHc"/>
    <property type="match status" value="1"/>
</dbReference>
<dbReference type="eggNOG" id="COG1403">
    <property type="taxonomic scope" value="Bacteria"/>
</dbReference>
<proteinExistence type="predicted"/>
<name>A1T8M1_MYCVP</name>
<evidence type="ECO:0000256" key="1">
    <source>
        <dbReference type="SAM" id="MobiDB-lite"/>
    </source>
</evidence>
<dbReference type="STRING" id="350058.Mvan_2714"/>
<dbReference type="AlphaFoldDB" id="A1T8M1"/>
<evidence type="ECO:0000313" key="3">
    <source>
        <dbReference type="EMBL" id="ABM13521.1"/>
    </source>
</evidence>
<accession>A1T8M1</accession>
<feature type="region of interest" description="Disordered" evidence="1">
    <location>
        <begin position="520"/>
        <end position="601"/>
    </location>
</feature>
<dbReference type="InterPro" id="IPR003870">
    <property type="entry name" value="DUF222"/>
</dbReference>
<dbReference type="InterPro" id="IPR003615">
    <property type="entry name" value="HNH_nuc"/>
</dbReference>
<sequence>MFDRMFAGLDEPALLAAIEQAACEESRAGARKSAAIAALVHESVTFDDVRDQWVWDSWAETACELGAALNTSHRRASAQMRIAVALHDRLPKVAALFAAGRLSTRLIGQITWRTRLVQDPHLLALLDTAMADKATRWEPLSDDKLTAALDAVIERYDPDAVIRAREHVSGLDFRVGASDDPDALVTVWGKILGCDAAVLAARIAELLKGLCDNDPRSVCVRRSHAVGAIVRGQDHLRCRCGSPDCTAAAVVPGSSNVVISVLADPAALDAVRQLIADQDRDQQDKLADKHAQAKGKAEPEPEPEPAVEAEPEAGASEVGEDEELRPEPQTEPRASEVDEDEEPESESEPAAETTPATPAVEPVPSPSPVNRVRCVRDSGVALLPGVKILPIVALAEAIRSGAAIKTLWLPGPDPEPHYRPSAKLAAFVRARDLFCRYPGCDVPAEHCDLDHVVPYPYGPTHPSNLNCKCRTHHLGKTFADGWHEEQLPDGTVIWTTPAGQRNTTVPGSRLFFPAWDTTTAELPPMTAPPPDPNRLAKMPKRRRTRAADQAARIKTEREHNATQRALERQQALDRQPRTEAGRIGCEGLPPPPGYGDDPPPF</sequence>
<dbReference type="CDD" id="cd00085">
    <property type="entry name" value="HNHc"/>
    <property type="match status" value="1"/>
</dbReference>
<organism evidence="3 4">
    <name type="scientific">Mycolicibacterium vanbaalenii (strain DSM 7251 / JCM 13017 / BCRC 16820 / KCTC 9966 / NRRL B-24157 / PYR-1)</name>
    <name type="common">Mycobacterium vanbaalenii</name>
    <dbReference type="NCBI Taxonomy" id="350058"/>
    <lineage>
        <taxon>Bacteria</taxon>
        <taxon>Bacillati</taxon>
        <taxon>Actinomycetota</taxon>
        <taxon>Actinomycetes</taxon>
        <taxon>Mycobacteriales</taxon>
        <taxon>Mycobacteriaceae</taxon>
        <taxon>Mycolicibacterium</taxon>
    </lineage>
</organism>
<protein>
    <recommendedName>
        <fullName evidence="2">HNH nuclease domain-containing protein</fullName>
    </recommendedName>
</protein>